<comment type="pathway">
    <text evidence="1">Amino-acid biosynthesis; L-arginine biosynthesis; N(2)-acetyl-L-ornithine from L-glutamate: step 1/4.</text>
</comment>
<dbReference type="InterPro" id="IPR010167">
    <property type="entry name" value="NH2A_AcTrfase"/>
</dbReference>
<dbReference type="InterPro" id="IPR001048">
    <property type="entry name" value="Asp/Glu/Uridylate_kinase"/>
</dbReference>
<dbReference type="SUPFAM" id="SSF53633">
    <property type="entry name" value="Carbamate kinase-like"/>
    <property type="match status" value="1"/>
</dbReference>
<dbReference type="CDD" id="cd04301">
    <property type="entry name" value="NAT_SF"/>
    <property type="match status" value="1"/>
</dbReference>
<reference evidence="8" key="1">
    <citation type="submission" date="2020-10" db="EMBL/GenBank/DDBJ databases">
        <authorList>
            <person name="Gilroy R."/>
        </authorList>
    </citation>
    <scope>NUCLEOTIDE SEQUENCE</scope>
    <source>
        <strain evidence="8">10532</strain>
    </source>
</reference>
<keyword evidence="4 8" id="KW-0808">Transferase</keyword>
<dbReference type="GO" id="GO:0006526">
    <property type="term" value="P:L-arginine biosynthetic process"/>
    <property type="evidence" value="ECO:0007669"/>
    <property type="project" value="InterPro"/>
</dbReference>
<protein>
    <recommendedName>
        <fullName evidence="3">amino-acid N-acetyltransferase</fullName>
        <ecNumber evidence="3">2.3.1.1</ecNumber>
    </recommendedName>
</protein>
<dbReference type="AlphaFoldDB" id="A0A9D9HPZ7"/>
<dbReference type="GO" id="GO:0004042">
    <property type="term" value="F:L-glutamate N-acetyltransferase activity"/>
    <property type="evidence" value="ECO:0007669"/>
    <property type="project" value="InterPro"/>
</dbReference>
<dbReference type="EMBL" id="JADIMM010000076">
    <property type="protein sequence ID" value="MBO8457734.1"/>
    <property type="molecule type" value="Genomic_DNA"/>
</dbReference>
<evidence type="ECO:0000259" key="7">
    <source>
        <dbReference type="PROSITE" id="PS51186"/>
    </source>
</evidence>
<accession>A0A9D9HPZ7</accession>
<dbReference type="InterPro" id="IPR000182">
    <property type="entry name" value="GNAT_dom"/>
</dbReference>
<proteinExistence type="inferred from homology"/>
<dbReference type="Pfam" id="PF00583">
    <property type="entry name" value="Acetyltransf_1"/>
    <property type="match status" value="1"/>
</dbReference>
<dbReference type="Gene3D" id="3.40.630.30">
    <property type="match status" value="1"/>
</dbReference>
<dbReference type="PIRSF" id="PIRSF000423">
    <property type="entry name" value="ArgA"/>
    <property type="match status" value="1"/>
</dbReference>
<dbReference type="GO" id="GO:0005737">
    <property type="term" value="C:cytoplasm"/>
    <property type="evidence" value="ECO:0007669"/>
    <property type="project" value="InterPro"/>
</dbReference>
<organism evidence="8 9">
    <name type="scientific">Candidatus Gallitreponema excrementavium</name>
    <dbReference type="NCBI Taxonomy" id="2840840"/>
    <lineage>
        <taxon>Bacteria</taxon>
        <taxon>Pseudomonadati</taxon>
        <taxon>Spirochaetota</taxon>
        <taxon>Spirochaetia</taxon>
        <taxon>Spirochaetales</taxon>
        <taxon>Candidatus Gallitreponema</taxon>
    </lineage>
</organism>
<dbReference type="EC" id="2.3.1.1" evidence="3"/>
<gene>
    <name evidence="8" type="primary">argA</name>
    <name evidence="8" type="ORF">IAA81_05850</name>
</gene>
<evidence type="ECO:0000256" key="1">
    <source>
        <dbReference type="ARBA" id="ARBA00004925"/>
    </source>
</evidence>
<feature type="domain" description="N-acetyltransferase" evidence="7">
    <location>
        <begin position="294"/>
        <end position="432"/>
    </location>
</feature>
<dbReference type="SUPFAM" id="SSF55729">
    <property type="entry name" value="Acyl-CoA N-acyltransferases (Nat)"/>
    <property type="match status" value="1"/>
</dbReference>
<dbReference type="NCBIfam" id="TIGR01890">
    <property type="entry name" value="N-Ac-Glu-synth"/>
    <property type="match status" value="1"/>
</dbReference>
<name>A0A9D9HPZ7_9SPIR</name>
<dbReference type="PANTHER" id="PTHR30602:SF12">
    <property type="entry name" value="AMINO-ACID ACETYLTRANSFERASE NAGS1, CHLOROPLASTIC-RELATED"/>
    <property type="match status" value="1"/>
</dbReference>
<comment type="catalytic activity">
    <reaction evidence="6">
        <text>L-glutamate + acetyl-CoA = N-acetyl-L-glutamate + CoA + H(+)</text>
        <dbReference type="Rhea" id="RHEA:24292"/>
        <dbReference type="ChEBI" id="CHEBI:15378"/>
        <dbReference type="ChEBI" id="CHEBI:29985"/>
        <dbReference type="ChEBI" id="CHEBI:44337"/>
        <dbReference type="ChEBI" id="CHEBI:57287"/>
        <dbReference type="ChEBI" id="CHEBI:57288"/>
        <dbReference type="EC" id="2.3.1.1"/>
    </reaction>
</comment>
<dbReference type="InterPro" id="IPR036393">
    <property type="entry name" value="AceGlu_kinase-like_sf"/>
</dbReference>
<evidence type="ECO:0000313" key="8">
    <source>
        <dbReference type="EMBL" id="MBO8457734.1"/>
    </source>
</evidence>
<comment type="similarity">
    <text evidence="2">Belongs to the acetyltransferase family. ArgA subfamily.</text>
</comment>
<sequence length="440" mass="48968">MSEDFSLKTRADNIRDVIRYIKRFNKALLVVKFDDKVIDSPLFFEHSRDLALLANTGIKLILIAGATNNINKILESNGETWSFQGETRITRKSAINLIKMAAFETASKLMNALSAEKITGVMGNWVSAREKGIINGIDFGSAGKIHKITAKDIYPVLEQGIVPVFPCIGWSTNGTAYNVSSSELTLEISKSLKADKIFFISMPEETEKQKLLQTLSIQGHTSVSAGHLEKLLERLPEPEKKGTFYKFLIDALETCKQGVKRVHLLDGTKEGVIPCEIFSESGSGGFMVFGNNYGEFRQAVKEDIPALFSLMTPFVKEGILLPRTQEQLEENINNYTVFDVDGEIRASAALINYPEQGLQEIAALAVEKKYRSLGTGNALVHHLIKKAKEAGAKGVFILTTQTTDWFSSLGFEDGSLDFLPEARRKLWTKERNSKVMKIIF</sequence>
<evidence type="ECO:0000256" key="6">
    <source>
        <dbReference type="ARBA" id="ARBA00048372"/>
    </source>
</evidence>
<evidence type="ECO:0000313" key="9">
    <source>
        <dbReference type="Proteomes" id="UP000823638"/>
    </source>
</evidence>
<keyword evidence="5 8" id="KW-0012">Acyltransferase</keyword>
<comment type="caution">
    <text evidence="8">The sequence shown here is derived from an EMBL/GenBank/DDBJ whole genome shotgun (WGS) entry which is preliminary data.</text>
</comment>
<evidence type="ECO:0000256" key="2">
    <source>
        <dbReference type="ARBA" id="ARBA00009145"/>
    </source>
</evidence>
<reference evidence="8" key="2">
    <citation type="journal article" date="2021" name="PeerJ">
        <title>Extensive microbial diversity within the chicken gut microbiome revealed by metagenomics and culture.</title>
        <authorList>
            <person name="Gilroy R."/>
            <person name="Ravi A."/>
            <person name="Getino M."/>
            <person name="Pursley I."/>
            <person name="Horton D.L."/>
            <person name="Alikhan N.F."/>
            <person name="Baker D."/>
            <person name="Gharbi K."/>
            <person name="Hall N."/>
            <person name="Watson M."/>
            <person name="Adriaenssens E.M."/>
            <person name="Foster-Nyarko E."/>
            <person name="Jarju S."/>
            <person name="Secka A."/>
            <person name="Antonio M."/>
            <person name="Oren A."/>
            <person name="Chaudhuri R.R."/>
            <person name="La Ragione R."/>
            <person name="Hildebrand F."/>
            <person name="Pallen M.J."/>
        </authorList>
    </citation>
    <scope>NUCLEOTIDE SEQUENCE</scope>
    <source>
        <strain evidence="8">10532</strain>
    </source>
</reference>
<dbReference type="Gene3D" id="3.40.1160.10">
    <property type="entry name" value="Acetylglutamate kinase-like"/>
    <property type="match status" value="1"/>
</dbReference>
<dbReference type="Pfam" id="PF00696">
    <property type="entry name" value="AA_kinase"/>
    <property type="match status" value="1"/>
</dbReference>
<evidence type="ECO:0000256" key="4">
    <source>
        <dbReference type="ARBA" id="ARBA00022679"/>
    </source>
</evidence>
<dbReference type="InterPro" id="IPR016181">
    <property type="entry name" value="Acyl_CoA_acyltransferase"/>
</dbReference>
<evidence type="ECO:0000256" key="5">
    <source>
        <dbReference type="ARBA" id="ARBA00023315"/>
    </source>
</evidence>
<dbReference type="PROSITE" id="PS51186">
    <property type="entry name" value="GNAT"/>
    <property type="match status" value="1"/>
</dbReference>
<evidence type="ECO:0000256" key="3">
    <source>
        <dbReference type="ARBA" id="ARBA00012697"/>
    </source>
</evidence>
<dbReference type="Proteomes" id="UP000823638">
    <property type="component" value="Unassembled WGS sequence"/>
</dbReference>
<dbReference type="PANTHER" id="PTHR30602">
    <property type="entry name" value="AMINO-ACID ACETYLTRANSFERASE"/>
    <property type="match status" value="1"/>
</dbReference>